<name>A0A8S5SGP9_9CAUD</name>
<accession>A0A8S5SGP9</accession>
<evidence type="ECO:0000313" key="1">
    <source>
        <dbReference type="EMBL" id="DAF50220.1"/>
    </source>
</evidence>
<protein>
    <submittedName>
        <fullName evidence="1">Uncharacterized protein</fullName>
    </submittedName>
</protein>
<proteinExistence type="predicted"/>
<reference evidence="1" key="1">
    <citation type="journal article" date="2021" name="Proc. Natl. Acad. Sci. U.S.A.">
        <title>A Catalog of Tens of Thousands of Viruses from Human Metagenomes Reveals Hidden Associations with Chronic Diseases.</title>
        <authorList>
            <person name="Tisza M.J."/>
            <person name="Buck C.B."/>
        </authorList>
    </citation>
    <scope>NUCLEOTIDE SEQUENCE</scope>
    <source>
        <strain evidence="1">CtXof7</strain>
    </source>
</reference>
<sequence>MLIEDAQSLVMDECPNWQTTSSGTRIRVICAIVKRAMTAPFADEGLTGISAATETTGPFSQQLTFANPSGDLYLTKAERRAFGAGRGRALEIDLLASREDS</sequence>
<dbReference type="EMBL" id="BK032594">
    <property type="protein sequence ID" value="DAF50220.1"/>
    <property type="molecule type" value="Genomic_DNA"/>
</dbReference>
<organism evidence="1">
    <name type="scientific">Siphoviridae sp. ctXof7</name>
    <dbReference type="NCBI Taxonomy" id="2827888"/>
    <lineage>
        <taxon>Viruses</taxon>
        <taxon>Duplodnaviria</taxon>
        <taxon>Heunggongvirae</taxon>
        <taxon>Uroviricota</taxon>
        <taxon>Caudoviricetes</taxon>
    </lineage>
</organism>